<accession>A0A955RX04</accession>
<dbReference type="GO" id="GO:0016209">
    <property type="term" value="F:antioxidant activity"/>
    <property type="evidence" value="ECO:0007669"/>
    <property type="project" value="InterPro"/>
</dbReference>
<feature type="non-terminal residue" evidence="2">
    <location>
        <position position="1"/>
    </location>
</feature>
<comment type="caution">
    <text evidence="2">The sequence shown here is derived from an EMBL/GenBank/DDBJ whole genome shotgun (WGS) entry which is preliminary data.</text>
</comment>
<dbReference type="PANTHER" id="PTHR42852:SF13">
    <property type="entry name" value="PROTEIN DIPZ"/>
    <property type="match status" value="1"/>
</dbReference>
<evidence type="ECO:0000313" key="2">
    <source>
        <dbReference type="EMBL" id="MCA9397573.1"/>
    </source>
</evidence>
<reference evidence="2" key="1">
    <citation type="submission" date="2020-04" db="EMBL/GenBank/DDBJ databases">
        <authorList>
            <person name="Zhang T."/>
        </authorList>
    </citation>
    <scope>NUCLEOTIDE SEQUENCE</scope>
    <source>
        <strain evidence="2">HKST-UBA02</strain>
    </source>
</reference>
<dbReference type="EMBL" id="JAGQKY010000069">
    <property type="protein sequence ID" value="MCA9397573.1"/>
    <property type="molecule type" value="Genomic_DNA"/>
</dbReference>
<dbReference type="CDD" id="cd03012">
    <property type="entry name" value="TlpA_like_DipZ_like"/>
    <property type="match status" value="1"/>
</dbReference>
<proteinExistence type="predicted"/>
<feature type="domain" description="Thioredoxin" evidence="1">
    <location>
        <begin position="63"/>
        <end position="208"/>
    </location>
</feature>
<dbReference type="Pfam" id="PF17991">
    <property type="entry name" value="Thioredoxin_10"/>
    <property type="match status" value="1"/>
</dbReference>
<protein>
    <submittedName>
        <fullName evidence="2">Thioredoxin family protein</fullName>
    </submittedName>
</protein>
<dbReference type="InterPro" id="IPR050553">
    <property type="entry name" value="Thioredoxin_ResA/DsbE_sf"/>
</dbReference>
<dbReference type="Gene3D" id="2.60.120.260">
    <property type="entry name" value="Galactose-binding domain-like"/>
    <property type="match status" value="1"/>
</dbReference>
<dbReference type="AlphaFoldDB" id="A0A955RX04"/>
<dbReference type="SUPFAM" id="SSF52833">
    <property type="entry name" value="Thioredoxin-like"/>
    <property type="match status" value="1"/>
</dbReference>
<dbReference type="InterPro" id="IPR013766">
    <property type="entry name" value="Thioredoxin_domain"/>
</dbReference>
<dbReference type="InterPro" id="IPR041017">
    <property type="entry name" value="Thioredoxin_10"/>
</dbReference>
<name>A0A955RX04_UNCKA</name>
<dbReference type="Pfam" id="PF00578">
    <property type="entry name" value="AhpC-TSA"/>
    <property type="match status" value="1"/>
</dbReference>
<dbReference type="Proteomes" id="UP000699691">
    <property type="component" value="Unassembled WGS sequence"/>
</dbReference>
<dbReference type="PROSITE" id="PS51352">
    <property type="entry name" value="THIOREDOXIN_2"/>
    <property type="match status" value="1"/>
</dbReference>
<sequence length="362" mass="41295">GILMIITAIGIYFNIDRKFQTYILETFPNYGTGLTQIEDNDLVKELLDTSPNESEQTSSALLKKASQMAPEIIPGGEWINSEPLSMEKLRGKVVLVDFWTYSCINCQRTFPYLQTWWDTYQDDGLVIIGVHSPEFEFEKDIDNVSKAANDFDLTYPIVQDNNFATWRAYSNRYWPAKYLIDANGYIRYTHFGEGKYNETEEAIQLLLAEANMLTDKKTINNPIYSIESQTPETYLGYTRIDNLVSPEEILQDDIQTYSIPNKVTKNTFALSGTWTITPEFAQPQPGASLEFNFTSKDVFLVLNPVTDSEPMVSVYLDDQFVKTISVDSDSLYQLIELQTAGQHILRLEFPDGNVEAYAFTFG</sequence>
<evidence type="ECO:0000259" key="1">
    <source>
        <dbReference type="PROSITE" id="PS51352"/>
    </source>
</evidence>
<dbReference type="InterPro" id="IPR036249">
    <property type="entry name" value="Thioredoxin-like_sf"/>
</dbReference>
<dbReference type="Gene3D" id="3.40.30.10">
    <property type="entry name" value="Glutaredoxin"/>
    <property type="match status" value="1"/>
</dbReference>
<dbReference type="PANTHER" id="PTHR42852">
    <property type="entry name" value="THIOL:DISULFIDE INTERCHANGE PROTEIN DSBE"/>
    <property type="match status" value="1"/>
</dbReference>
<reference evidence="2" key="2">
    <citation type="journal article" date="2021" name="Microbiome">
        <title>Successional dynamics and alternative stable states in a saline activated sludge microbial community over 9 years.</title>
        <authorList>
            <person name="Wang Y."/>
            <person name="Ye J."/>
            <person name="Ju F."/>
            <person name="Liu L."/>
            <person name="Boyd J.A."/>
            <person name="Deng Y."/>
            <person name="Parks D.H."/>
            <person name="Jiang X."/>
            <person name="Yin X."/>
            <person name="Woodcroft B.J."/>
            <person name="Tyson G.W."/>
            <person name="Hugenholtz P."/>
            <person name="Polz M.F."/>
            <person name="Zhang T."/>
        </authorList>
    </citation>
    <scope>NUCLEOTIDE SEQUENCE</scope>
    <source>
        <strain evidence="2">HKST-UBA02</strain>
    </source>
</reference>
<evidence type="ECO:0000313" key="3">
    <source>
        <dbReference type="Proteomes" id="UP000699691"/>
    </source>
</evidence>
<dbReference type="GO" id="GO:0016491">
    <property type="term" value="F:oxidoreductase activity"/>
    <property type="evidence" value="ECO:0007669"/>
    <property type="project" value="InterPro"/>
</dbReference>
<gene>
    <name evidence="2" type="ORF">KC573_01985</name>
</gene>
<organism evidence="2 3">
    <name type="scientific">candidate division WWE3 bacterium</name>
    <dbReference type="NCBI Taxonomy" id="2053526"/>
    <lineage>
        <taxon>Bacteria</taxon>
        <taxon>Katanobacteria</taxon>
    </lineage>
</organism>
<dbReference type="InterPro" id="IPR000866">
    <property type="entry name" value="AhpC/TSA"/>
</dbReference>